<dbReference type="Proteomes" id="UP000823775">
    <property type="component" value="Unassembled WGS sequence"/>
</dbReference>
<gene>
    <name evidence="2" type="ORF">HAX54_004778</name>
</gene>
<reference evidence="2 3" key="1">
    <citation type="journal article" date="2021" name="BMC Genomics">
        <title>Datura genome reveals duplications of psychoactive alkaloid biosynthetic genes and high mutation rate following tissue culture.</title>
        <authorList>
            <person name="Rajewski A."/>
            <person name="Carter-House D."/>
            <person name="Stajich J."/>
            <person name="Litt A."/>
        </authorList>
    </citation>
    <scope>NUCLEOTIDE SEQUENCE [LARGE SCALE GENOMIC DNA]</scope>
    <source>
        <strain evidence="2">AR-01</strain>
    </source>
</reference>
<sequence>MIDESARVSRSDARGTMKLHKATTITPGYIVNQIQEKRRTKLSFSAGKVKKEKAGSELPELVKGVSEADTGGGASETAMEDLK</sequence>
<accession>A0ABS8T8A0</accession>
<dbReference type="EMBL" id="JACEIK010001224">
    <property type="protein sequence ID" value="MCD7467368.1"/>
    <property type="molecule type" value="Genomic_DNA"/>
</dbReference>
<proteinExistence type="predicted"/>
<evidence type="ECO:0000313" key="3">
    <source>
        <dbReference type="Proteomes" id="UP000823775"/>
    </source>
</evidence>
<feature type="region of interest" description="Disordered" evidence="1">
    <location>
        <begin position="48"/>
        <end position="83"/>
    </location>
</feature>
<evidence type="ECO:0000256" key="1">
    <source>
        <dbReference type="SAM" id="MobiDB-lite"/>
    </source>
</evidence>
<organism evidence="2 3">
    <name type="scientific">Datura stramonium</name>
    <name type="common">Jimsonweed</name>
    <name type="synonym">Common thornapple</name>
    <dbReference type="NCBI Taxonomy" id="4076"/>
    <lineage>
        <taxon>Eukaryota</taxon>
        <taxon>Viridiplantae</taxon>
        <taxon>Streptophyta</taxon>
        <taxon>Embryophyta</taxon>
        <taxon>Tracheophyta</taxon>
        <taxon>Spermatophyta</taxon>
        <taxon>Magnoliopsida</taxon>
        <taxon>eudicotyledons</taxon>
        <taxon>Gunneridae</taxon>
        <taxon>Pentapetalae</taxon>
        <taxon>asterids</taxon>
        <taxon>lamiids</taxon>
        <taxon>Solanales</taxon>
        <taxon>Solanaceae</taxon>
        <taxon>Solanoideae</taxon>
        <taxon>Datureae</taxon>
        <taxon>Datura</taxon>
    </lineage>
</organism>
<protein>
    <submittedName>
        <fullName evidence="2">Uncharacterized protein</fullName>
    </submittedName>
</protein>
<keyword evidence="3" id="KW-1185">Reference proteome</keyword>
<name>A0ABS8T8A0_DATST</name>
<comment type="caution">
    <text evidence="2">The sequence shown here is derived from an EMBL/GenBank/DDBJ whole genome shotgun (WGS) entry which is preliminary data.</text>
</comment>
<evidence type="ECO:0000313" key="2">
    <source>
        <dbReference type="EMBL" id="MCD7467368.1"/>
    </source>
</evidence>